<name>A0AAU9W3T4_9CNID</name>
<comment type="caution">
    <text evidence="1">The sequence shown here is derived from an EMBL/GenBank/DDBJ whole genome shotgun (WGS) entry which is preliminary data.</text>
</comment>
<proteinExistence type="predicted"/>
<dbReference type="Proteomes" id="UP001159428">
    <property type="component" value="Unassembled WGS sequence"/>
</dbReference>
<keyword evidence="2" id="KW-1185">Reference proteome</keyword>
<gene>
    <name evidence="1" type="ORF">PMEA_00029303</name>
</gene>
<dbReference type="AlphaFoldDB" id="A0AAU9W3T4"/>
<protein>
    <submittedName>
        <fullName evidence="1">Uncharacterized protein</fullName>
    </submittedName>
</protein>
<accession>A0AAU9W3T4</accession>
<evidence type="ECO:0000313" key="2">
    <source>
        <dbReference type="Proteomes" id="UP001159428"/>
    </source>
</evidence>
<reference evidence="1 2" key="1">
    <citation type="submission" date="2022-05" db="EMBL/GenBank/DDBJ databases">
        <authorList>
            <consortium name="Genoscope - CEA"/>
            <person name="William W."/>
        </authorList>
    </citation>
    <scope>NUCLEOTIDE SEQUENCE [LARGE SCALE GENOMIC DNA]</scope>
</reference>
<dbReference type="EMBL" id="CALNXJ010000006">
    <property type="protein sequence ID" value="CAH3041649.1"/>
    <property type="molecule type" value="Genomic_DNA"/>
</dbReference>
<organism evidence="1 2">
    <name type="scientific">Pocillopora meandrina</name>
    <dbReference type="NCBI Taxonomy" id="46732"/>
    <lineage>
        <taxon>Eukaryota</taxon>
        <taxon>Metazoa</taxon>
        <taxon>Cnidaria</taxon>
        <taxon>Anthozoa</taxon>
        <taxon>Hexacorallia</taxon>
        <taxon>Scleractinia</taxon>
        <taxon>Astrocoeniina</taxon>
        <taxon>Pocilloporidae</taxon>
        <taxon>Pocillopora</taxon>
    </lineage>
</organism>
<sequence length="108" mass="11938">MSFFAPIHLGPPPRRAMSNGYLGFKEEEGYKANLVNAVESDPEWRSGGTTLQGQSTQRFIKAEPIRVDPSKKIELVLRLVAREGEEGLKFPEGKCTPLSTLIPPAVQE</sequence>
<evidence type="ECO:0000313" key="1">
    <source>
        <dbReference type="EMBL" id="CAH3041649.1"/>
    </source>
</evidence>